<feature type="coiled-coil region" evidence="1">
    <location>
        <begin position="164"/>
        <end position="221"/>
    </location>
</feature>
<evidence type="ECO:0000256" key="1">
    <source>
        <dbReference type="SAM" id="Coils"/>
    </source>
</evidence>
<keyword evidence="4" id="KW-1185">Reference proteome</keyword>
<feature type="coiled-coil region" evidence="1">
    <location>
        <begin position="41"/>
        <end position="75"/>
    </location>
</feature>
<keyword evidence="2" id="KW-0732">Signal</keyword>
<evidence type="ECO:0000256" key="2">
    <source>
        <dbReference type="SAM" id="SignalP"/>
    </source>
</evidence>
<feature type="chain" id="PRO_5026045054" evidence="2">
    <location>
        <begin position="29"/>
        <end position="247"/>
    </location>
</feature>
<dbReference type="EMBL" id="AP022869">
    <property type="protein sequence ID" value="BCB72844.1"/>
    <property type="molecule type" value="Genomic_DNA"/>
</dbReference>
<evidence type="ECO:0000313" key="4">
    <source>
        <dbReference type="Proteomes" id="UP000501053"/>
    </source>
</evidence>
<reference evidence="3 4" key="1">
    <citation type="submission" date="2020-03" db="EMBL/GenBank/DDBJ databases">
        <title>Complete Genome Sequence of Halomonas meridiana strain Eplume2, isolated from hydrothermal-plume in the north east Pacific Ocean.</title>
        <authorList>
            <person name="Kurihara Y."/>
            <person name="Kawai S."/>
            <person name="Sakai A."/>
            <person name="Galipon J."/>
            <person name="Arakawa K."/>
        </authorList>
    </citation>
    <scope>NUCLEOTIDE SEQUENCE [LARGE SCALE GENOMIC DNA]</scope>
    <source>
        <strain evidence="3 4">Eplume2</strain>
    </source>
</reference>
<keyword evidence="1" id="KW-0175">Coiled coil</keyword>
<feature type="signal peptide" evidence="2">
    <location>
        <begin position="1"/>
        <end position="28"/>
    </location>
</feature>
<sequence>MKTQPRLLSVSLAAVLSILLLAVQPAAAFTVFDPSNFVQNTLTAIRTLEQINNQINQLQNEARMLTNQARNLAGLDFNVVSRLRSTLATTERLIAEAQGLAYDVQNLDREFARLYPEEYAATVSGDQMLHDAQERWRHTLDGLHTAMRVQAQASQNLAHDESALADLVNESQSAEGALQAMQATNQLLALQAKQSIQAQQLQITQERAAALELARQAAAAERAREVRRRFLGTGTPYTPQRVDFYSN</sequence>
<dbReference type="NCBIfam" id="NF010448">
    <property type="entry name" value="PRK13874.1"/>
    <property type="match status" value="1"/>
</dbReference>
<dbReference type="AlphaFoldDB" id="A0A6F8XGA1"/>
<dbReference type="RefSeq" id="WP_172515430.1">
    <property type="nucleotide sequence ID" value="NZ_AP022869.1"/>
</dbReference>
<protein>
    <submittedName>
        <fullName evidence="3">Conjugal transfer protein TrbJ</fullName>
    </submittedName>
</protein>
<evidence type="ECO:0000313" key="3">
    <source>
        <dbReference type="EMBL" id="BCB72844.1"/>
    </source>
</evidence>
<accession>A0A6F8XGA1</accession>
<gene>
    <name evidence="3" type="ORF">HMEPL2_31950</name>
</gene>
<organism evidence="3 4">
    <name type="scientific">Vreelandella aquamarina</name>
    <dbReference type="NCBI Taxonomy" id="77097"/>
    <lineage>
        <taxon>Bacteria</taxon>
        <taxon>Pseudomonadati</taxon>
        <taxon>Pseudomonadota</taxon>
        <taxon>Gammaproteobacteria</taxon>
        <taxon>Oceanospirillales</taxon>
        <taxon>Halomonadaceae</taxon>
        <taxon>Vreelandella</taxon>
    </lineage>
</organism>
<dbReference type="Proteomes" id="UP000501053">
    <property type="component" value="Chromosome"/>
</dbReference>
<proteinExistence type="predicted"/>
<name>A0A6F8XGA1_9GAMM</name>
<dbReference type="SUPFAM" id="SSF101082">
    <property type="entry name" value="Typo IV secretion system protein TraC"/>
    <property type="match status" value="1"/>
</dbReference>
<dbReference type="InterPro" id="IPR014147">
    <property type="entry name" value="T4SS_TrbJ"/>
</dbReference>
<dbReference type="NCBIfam" id="TIGR02780">
    <property type="entry name" value="TrbJ_Ti"/>
    <property type="match status" value="1"/>
</dbReference>